<feature type="transmembrane region" description="Helical" evidence="20">
    <location>
        <begin position="283"/>
        <end position="301"/>
    </location>
</feature>
<evidence type="ECO:0000256" key="7">
    <source>
        <dbReference type="ARBA" id="ARBA00022676"/>
    </source>
</evidence>
<evidence type="ECO:0000256" key="13">
    <source>
        <dbReference type="ARBA" id="ARBA00022989"/>
    </source>
</evidence>
<evidence type="ECO:0000256" key="3">
    <source>
        <dbReference type="ARBA" id="ARBA00004922"/>
    </source>
</evidence>
<evidence type="ECO:0000256" key="19">
    <source>
        <dbReference type="SAM" id="MobiDB-lite"/>
    </source>
</evidence>
<evidence type="ECO:0000313" key="22">
    <source>
        <dbReference type="WBParaSite" id="TREG1_57600.1"/>
    </source>
</evidence>
<evidence type="ECO:0000256" key="4">
    <source>
        <dbReference type="ARBA" id="ARBA00009317"/>
    </source>
</evidence>
<feature type="region of interest" description="Disordered" evidence="19">
    <location>
        <begin position="386"/>
        <end position="430"/>
    </location>
</feature>
<feature type="transmembrane region" description="Helical" evidence="20">
    <location>
        <begin position="253"/>
        <end position="271"/>
    </location>
</feature>
<dbReference type="GO" id="GO:0046872">
    <property type="term" value="F:metal ion binding"/>
    <property type="evidence" value="ECO:0007669"/>
    <property type="project" value="UniProtKB-KW"/>
</dbReference>
<evidence type="ECO:0000313" key="23">
    <source>
        <dbReference type="WBParaSite" id="TREG1_57600.2"/>
    </source>
</evidence>
<protein>
    <recommendedName>
        <fullName evidence="6">UDP-N-acetylglucosamine--dolichyl-phosphate N-acetylglucosaminephosphotransferase</fullName>
        <ecNumber evidence="5">2.7.8.15</ecNumber>
    </recommendedName>
    <alternativeName>
        <fullName evidence="15">GlcNAc-1-P transferase</fullName>
    </alternativeName>
    <alternativeName>
        <fullName evidence="16">N-acetylglucosamine-1-phosphate transferase</fullName>
    </alternativeName>
</protein>
<feature type="transmembrane region" description="Helical" evidence="20">
    <location>
        <begin position="156"/>
        <end position="173"/>
    </location>
</feature>
<evidence type="ECO:0000256" key="20">
    <source>
        <dbReference type="SAM" id="Phobius"/>
    </source>
</evidence>
<evidence type="ECO:0000256" key="17">
    <source>
        <dbReference type="ARBA" id="ARBA00044717"/>
    </source>
</evidence>
<keyword evidence="11" id="KW-0256">Endoplasmic reticulum</keyword>
<feature type="transmembrane region" description="Helical" evidence="20">
    <location>
        <begin position="307"/>
        <end position="327"/>
    </location>
</feature>
<feature type="transmembrane region" description="Helical" evidence="20">
    <location>
        <begin position="461"/>
        <end position="484"/>
    </location>
</feature>
<reference evidence="21" key="1">
    <citation type="submission" date="2022-06" db="EMBL/GenBank/DDBJ databases">
        <authorList>
            <person name="Berger JAMES D."/>
            <person name="Berger JAMES D."/>
        </authorList>
    </citation>
    <scope>NUCLEOTIDE SEQUENCE [LARGE SCALE GENOMIC DNA]</scope>
</reference>
<evidence type="ECO:0000256" key="1">
    <source>
        <dbReference type="ARBA" id="ARBA00001946"/>
    </source>
</evidence>
<evidence type="ECO:0000256" key="15">
    <source>
        <dbReference type="ARBA" id="ARBA00029567"/>
    </source>
</evidence>
<feature type="transmembrane region" description="Helical" evidence="20">
    <location>
        <begin position="22"/>
        <end position="43"/>
    </location>
</feature>
<dbReference type="GO" id="GO:0016757">
    <property type="term" value="F:glycosyltransferase activity"/>
    <property type="evidence" value="ECO:0007669"/>
    <property type="project" value="UniProtKB-KW"/>
</dbReference>
<feature type="transmembrane region" description="Helical" evidence="20">
    <location>
        <begin position="125"/>
        <end position="144"/>
    </location>
</feature>
<dbReference type="EC" id="2.7.8.15" evidence="5"/>
<evidence type="ECO:0000256" key="10">
    <source>
        <dbReference type="ARBA" id="ARBA00022723"/>
    </source>
</evidence>
<comment type="similarity">
    <text evidence="4">Belongs to the glycosyltransferase 4 family.</text>
</comment>
<dbReference type="InterPro" id="IPR000715">
    <property type="entry name" value="Glycosyl_transferase_4"/>
</dbReference>
<keyword evidence="9 20" id="KW-0812">Transmembrane</keyword>
<evidence type="ECO:0000256" key="9">
    <source>
        <dbReference type="ARBA" id="ARBA00022692"/>
    </source>
</evidence>
<dbReference type="InterPro" id="IPR033895">
    <property type="entry name" value="GPT"/>
</dbReference>
<evidence type="ECO:0000256" key="5">
    <source>
        <dbReference type="ARBA" id="ARBA00013225"/>
    </source>
</evidence>
<sequence length="492" mass="55454">MSADGTCGPAPEVYFFSTYRHVFELTVLVLMSTFGLKCVIRLFRRYKGEFLRAGFSGIDMNKPTKPTLPEAQGVICGVVFLSIMFIFIPVPFWKYLFGKGDSQQIESCPFNRTGEQQEIMFKSQFIQFLAGLLSVCCMIFLGFADDALNLPWRHKIVFPSVASLPLLMVYLANEGTTRIVVPVMFRSIFGTSIDIGILYYVYMGLLAVFCTNSINIYAGINGLEVGQAIVIASSLILFNLIEITSQHWRVHLFSLYFLIPFWAVCWALYCINRYPAKAFVGDTFCYFAGMTFAVVGILGHFSKTLLLFFLPQIINFLYSTPQLFGLIPCPRHRLPRYNPTDGLLHPSRVRFHPKSLSRAGEFVLTVFSRVGIIECKLCSDCVPNTHESNRTEKNTDTAPQTPEHQSAEGDRKLGNRSPRSSSPVHMKSPTEEIVEVDNLTVINMMLRVLGPKNEQQATNNLLILQILCSCLAFAIRYPLAWFFYDVPASPAN</sequence>
<dbReference type="CDD" id="cd06855">
    <property type="entry name" value="GT_GPT_euk"/>
    <property type="match status" value="1"/>
</dbReference>
<accession>A0AA85K008</accession>
<dbReference type="GO" id="GO:0006488">
    <property type="term" value="P:dolichol-linked oligosaccharide biosynthetic process"/>
    <property type="evidence" value="ECO:0007669"/>
    <property type="project" value="InterPro"/>
</dbReference>
<comment type="pathway">
    <text evidence="3">Protein modification; protein glycosylation.</text>
</comment>
<evidence type="ECO:0000256" key="14">
    <source>
        <dbReference type="ARBA" id="ARBA00023136"/>
    </source>
</evidence>
<dbReference type="PANTHER" id="PTHR10571">
    <property type="entry name" value="UDP-N-ACETYLGLUCOSAMINE--DOLICHYL-PHOSPHATE N-ACETYLGLUCOSAMINEPHOSPHOTRANSFERASE"/>
    <property type="match status" value="1"/>
</dbReference>
<keyword evidence="21" id="KW-1185">Reference proteome</keyword>
<keyword evidence="8" id="KW-0808">Transferase</keyword>
<feature type="transmembrane region" description="Helical" evidence="20">
    <location>
        <begin position="179"/>
        <end position="202"/>
    </location>
</feature>
<evidence type="ECO:0000256" key="2">
    <source>
        <dbReference type="ARBA" id="ARBA00004477"/>
    </source>
</evidence>
<comment type="function">
    <text evidence="17">UDP-N-acetylglucosamine--dolichyl-phosphate N-acetylglucosaminephosphotransferase that operates in the biosynthetic pathway of dolichol-linked oligosaccharides, the glycan precursors employed in protein asparagine (N)-glycosylation. The assembly of dolichol-linked oligosaccharides begins on the cytosolic side of the endoplasmic reticulum membrane and finishes in its lumen. The sequential addition of sugars to dolichol pyrophosphate produces dolichol-linked oligosaccharides containing fourteen sugars, including two GlcNAcs, nine mannoses and three glucoses. Once assembled, the oligosaccharide is transferred from the lipid to nascent proteins by oligosaccharyltransferases. Catalyzes the initial step of dolichol-linked oligosaccharide biosynthesis, transfering GlcNAc-1-P from cytosolic UDP-GlcNAc onto the carrier lipid dolichyl phosphate (P-dolichol), yielding GlcNAc-P-P-dolichol embedded in the cytoplasmic leaflet of the endoplasmic reticulum membrane.</text>
</comment>
<comment type="subcellular location">
    <subcellularLocation>
        <location evidence="2">Endoplasmic reticulum membrane</location>
        <topology evidence="2">Multi-pass membrane protein</topology>
    </subcellularLocation>
</comment>
<evidence type="ECO:0000256" key="11">
    <source>
        <dbReference type="ARBA" id="ARBA00022824"/>
    </source>
</evidence>
<dbReference type="Proteomes" id="UP000050795">
    <property type="component" value="Unassembled WGS sequence"/>
</dbReference>
<dbReference type="WBParaSite" id="TREG1_57600.1">
    <property type="protein sequence ID" value="TREG1_57600.1"/>
    <property type="gene ID" value="TREG1_57600"/>
</dbReference>
<evidence type="ECO:0000256" key="12">
    <source>
        <dbReference type="ARBA" id="ARBA00022842"/>
    </source>
</evidence>
<keyword evidence="14 20" id="KW-0472">Membrane</keyword>
<dbReference type="GO" id="GO:0005789">
    <property type="term" value="C:endoplasmic reticulum membrane"/>
    <property type="evidence" value="ECO:0007669"/>
    <property type="project" value="UniProtKB-SubCell"/>
</dbReference>
<dbReference type="WBParaSite" id="TREG1_57600.2">
    <property type="protein sequence ID" value="TREG1_57600.2"/>
    <property type="gene ID" value="TREG1_57600"/>
</dbReference>
<feature type="transmembrane region" description="Helical" evidence="20">
    <location>
        <begin position="74"/>
        <end position="93"/>
    </location>
</feature>
<reference evidence="22 23" key="2">
    <citation type="submission" date="2023-11" db="UniProtKB">
        <authorList>
            <consortium name="WormBaseParasite"/>
        </authorList>
    </citation>
    <scope>IDENTIFICATION</scope>
</reference>
<name>A0AA85K008_TRIRE</name>
<keyword evidence="12" id="KW-0460">Magnesium</keyword>
<comment type="catalytic activity">
    <reaction evidence="18">
        <text>a di-trans,poly-cis-dolichyl phosphate + UDP-N-acetyl-alpha-D-glucosamine = an N-acetyl-alpha-D-glucosaminyl-diphospho-di-trans,poly-cis-dolichol + UMP</text>
        <dbReference type="Rhea" id="RHEA:13289"/>
        <dbReference type="Rhea" id="RHEA-COMP:19498"/>
        <dbReference type="Rhea" id="RHEA-COMP:19507"/>
        <dbReference type="ChEBI" id="CHEBI:57683"/>
        <dbReference type="ChEBI" id="CHEBI:57705"/>
        <dbReference type="ChEBI" id="CHEBI:57865"/>
        <dbReference type="ChEBI" id="CHEBI:58427"/>
        <dbReference type="EC" id="2.7.8.15"/>
    </reaction>
    <physiologicalReaction direction="left-to-right" evidence="18">
        <dbReference type="Rhea" id="RHEA:13290"/>
    </physiologicalReaction>
</comment>
<organism evidence="21 22">
    <name type="scientific">Trichobilharzia regenti</name>
    <name type="common">Nasal bird schistosome</name>
    <dbReference type="NCBI Taxonomy" id="157069"/>
    <lineage>
        <taxon>Eukaryota</taxon>
        <taxon>Metazoa</taxon>
        <taxon>Spiralia</taxon>
        <taxon>Lophotrochozoa</taxon>
        <taxon>Platyhelminthes</taxon>
        <taxon>Trematoda</taxon>
        <taxon>Digenea</taxon>
        <taxon>Strigeidida</taxon>
        <taxon>Schistosomatoidea</taxon>
        <taxon>Schistosomatidae</taxon>
        <taxon>Trichobilharzia</taxon>
    </lineage>
</organism>
<keyword evidence="13 20" id="KW-1133">Transmembrane helix</keyword>
<feature type="transmembrane region" description="Helical" evidence="20">
    <location>
        <begin position="214"/>
        <end position="241"/>
    </location>
</feature>
<evidence type="ECO:0000256" key="6">
    <source>
        <dbReference type="ARBA" id="ARBA00017659"/>
    </source>
</evidence>
<evidence type="ECO:0000256" key="16">
    <source>
        <dbReference type="ARBA" id="ARBA00033238"/>
    </source>
</evidence>
<comment type="cofactor">
    <cofactor evidence="1">
        <name>Mg(2+)</name>
        <dbReference type="ChEBI" id="CHEBI:18420"/>
    </cofactor>
</comment>
<keyword evidence="7" id="KW-0328">Glycosyltransferase</keyword>
<dbReference type="GO" id="GO:0003975">
    <property type="term" value="F:UDP-N-acetylglucosamine-dolichyl-phosphate N-acetylglucosaminephosphotransferase activity"/>
    <property type="evidence" value="ECO:0007669"/>
    <property type="project" value="UniProtKB-EC"/>
</dbReference>
<evidence type="ECO:0000256" key="8">
    <source>
        <dbReference type="ARBA" id="ARBA00022679"/>
    </source>
</evidence>
<keyword evidence="10" id="KW-0479">Metal-binding</keyword>
<evidence type="ECO:0000313" key="21">
    <source>
        <dbReference type="Proteomes" id="UP000050795"/>
    </source>
</evidence>
<dbReference type="AlphaFoldDB" id="A0AA85K008"/>
<proteinExistence type="inferred from homology"/>
<dbReference type="Pfam" id="PF00953">
    <property type="entry name" value="Glycos_transf_4"/>
    <property type="match status" value="1"/>
</dbReference>
<dbReference type="PANTHER" id="PTHR10571:SF0">
    <property type="entry name" value="UDP-N-ACETYLGLUCOSAMINE--DOLICHYL-PHOSPHATE N-ACETYLGLUCOSAMINEPHOSPHOTRANSFERASE"/>
    <property type="match status" value="1"/>
</dbReference>
<evidence type="ECO:0000256" key="18">
    <source>
        <dbReference type="ARBA" id="ARBA00045078"/>
    </source>
</evidence>